<dbReference type="RefSeq" id="WP_380702637.1">
    <property type="nucleotide sequence ID" value="NZ_JBHSAP010000007.1"/>
</dbReference>
<evidence type="ECO:0000313" key="2">
    <source>
        <dbReference type="Proteomes" id="UP001595843"/>
    </source>
</evidence>
<evidence type="ECO:0000313" key="1">
    <source>
        <dbReference type="EMBL" id="MFC4076099.1"/>
    </source>
</evidence>
<comment type="caution">
    <text evidence="1">The sequence shown here is derived from an EMBL/GenBank/DDBJ whole genome shotgun (WGS) entry which is preliminary data.</text>
</comment>
<dbReference type="EMBL" id="JBHSAP010000007">
    <property type="protein sequence ID" value="MFC4076099.1"/>
    <property type="molecule type" value="Genomic_DNA"/>
</dbReference>
<keyword evidence="2" id="KW-1185">Reference proteome</keyword>
<protein>
    <recommendedName>
        <fullName evidence="3">Cyclodeaminase/cyclohydrolase domain-containing protein</fullName>
    </recommendedName>
</protein>
<dbReference type="SUPFAM" id="SSF101262">
    <property type="entry name" value="Methenyltetrahydrofolate cyclohydrolase-like"/>
    <property type="match status" value="1"/>
</dbReference>
<evidence type="ECO:0008006" key="3">
    <source>
        <dbReference type="Google" id="ProtNLM"/>
    </source>
</evidence>
<name>A0ABV8JBX3_9BACL</name>
<dbReference type="Proteomes" id="UP001595843">
    <property type="component" value="Unassembled WGS sequence"/>
</dbReference>
<dbReference type="InterPro" id="IPR036178">
    <property type="entry name" value="Formintransfe-cycloase-like_sf"/>
</dbReference>
<gene>
    <name evidence="1" type="ORF">ACFOUO_04675</name>
</gene>
<organism evidence="1 2">
    <name type="scientific">Salinithrix halophila</name>
    <dbReference type="NCBI Taxonomy" id="1485204"/>
    <lineage>
        <taxon>Bacteria</taxon>
        <taxon>Bacillati</taxon>
        <taxon>Bacillota</taxon>
        <taxon>Bacilli</taxon>
        <taxon>Bacillales</taxon>
        <taxon>Thermoactinomycetaceae</taxon>
        <taxon>Salinithrix</taxon>
    </lineage>
</organism>
<accession>A0ABV8JBX3</accession>
<sequence>MKYADLEVTRFADEMAQRRIPSPAAGSSLAVSLIMACSLLEMTVAEAEEKGKAPAGRQPGEDREQIQSWREEGKRLIDADIQAVEKMLREKGNGNPQELLAPVLRLHRLAVEAVETARDYLVFSGPKVSDTFTAFLHLRTVAAGAYHIACFNETFYDWKHPLPRDFGELLEGWDREAARALRETGDSVR</sequence>
<proteinExistence type="predicted"/>
<dbReference type="Gene3D" id="1.20.120.680">
    <property type="entry name" value="Formiminotetrahydrofolate cyclodeaminase monomer, up-and-down helical bundle"/>
    <property type="match status" value="1"/>
</dbReference>
<reference evidence="2" key="1">
    <citation type="journal article" date="2019" name="Int. J. Syst. Evol. Microbiol.">
        <title>The Global Catalogue of Microorganisms (GCM) 10K type strain sequencing project: providing services to taxonomists for standard genome sequencing and annotation.</title>
        <authorList>
            <consortium name="The Broad Institute Genomics Platform"/>
            <consortium name="The Broad Institute Genome Sequencing Center for Infectious Disease"/>
            <person name="Wu L."/>
            <person name="Ma J."/>
        </authorList>
    </citation>
    <scope>NUCLEOTIDE SEQUENCE [LARGE SCALE GENOMIC DNA]</scope>
    <source>
        <strain evidence="2">IBRC-M 10813</strain>
    </source>
</reference>